<reference evidence="5" key="1">
    <citation type="submission" date="2015-11" db="EMBL/GenBank/DDBJ databases">
        <authorList>
            <person name="Varghese N."/>
        </authorList>
    </citation>
    <scope>NUCLEOTIDE SEQUENCE [LARGE SCALE GENOMIC DNA]</scope>
    <source>
        <strain evidence="5">DSM 45899</strain>
    </source>
</reference>
<evidence type="ECO:0000259" key="3">
    <source>
        <dbReference type="Pfam" id="PF01494"/>
    </source>
</evidence>
<dbReference type="EMBL" id="FAOZ01000010">
    <property type="protein sequence ID" value="CUU57006.1"/>
    <property type="molecule type" value="Genomic_DNA"/>
</dbReference>
<keyword evidence="2" id="KW-0520">NAD</keyword>
<dbReference type="Gene3D" id="3.30.9.10">
    <property type="entry name" value="D-Amino Acid Oxidase, subunit A, domain 2"/>
    <property type="match status" value="1"/>
</dbReference>
<keyword evidence="5" id="KW-1185">Reference proteome</keyword>
<name>A0A0S4QPM3_9ACTN</name>
<dbReference type="InterPro" id="IPR036188">
    <property type="entry name" value="FAD/NAD-bd_sf"/>
</dbReference>
<protein>
    <submittedName>
        <fullName evidence="4">p-hydroxybenzoate 3-monooxygenase</fullName>
    </submittedName>
</protein>
<dbReference type="AlphaFoldDB" id="A0A0S4QPM3"/>
<feature type="domain" description="FAD-binding" evidence="3">
    <location>
        <begin position="2"/>
        <end position="294"/>
    </location>
</feature>
<dbReference type="InterPro" id="IPR050631">
    <property type="entry name" value="PheA/TfdB_FAD_monoxygenase"/>
</dbReference>
<organism evidence="4 5">
    <name type="scientific">Parafrankia irregularis</name>
    <dbReference type="NCBI Taxonomy" id="795642"/>
    <lineage>
        <taxon>Bacteria</taxon>
        <taxon>Bacillati</taxon>
        <taxon>Actinomycetota</taxon>
        <taxon>Actinomycetes</taxon>
        <taxon>Frankiales</taxon>
        <taxon>Frankiaceae</taxon>
        <taxon>Parafrankia</taxon>
    </lineage>
</organism>
<gene>
    <name evidence="4" type="ORF">Ga0074812_11021</name>
</gene>
<keyword evidence="4" id="KW-0503">Monooxygenase</keyword>
<dbReference type="Pfam" id="PF01494">
    <property type="entry name" value="FAD_binding_3"/>
    <property type="match status" value="1"/>
</dbReference>
<dbReference type="GO" id="GO:0004497">
    <property type="term" value="F:monooxygenase activity"/>
    <property type="evidence" value="ECO:0007669"/>
    <property type="project" value="UniProtKB-KW"/>
</dbReference>
<evidence type="ECO:0000313" key="5">
    <source>
        <dbReference type="Proteomes" id="UP000198802"/>
    </source>
</evidence>
<accession>A0A0S4QPM3</accession>
<dbReference type="PANTHER" id="PTHR43476">
    <property type="entry name" value="3-(3-HYDROXY-PHENYL)PROPIONATE/3-HYDROXYCINNAMIC ACID HYDROXYLASE"/>
    <property type="match status" value="1"/>
</dbReference>
<dbReference type="Proteomes" id="UP000198802">
    <property type="component" value="Unassembled WGS sequence"/>
</dbReference>
<keyword evidence="1" id="KW-0560">Oxidoreductase</keyword>
<dbReference type="SUPFAM" id="SSF54373">
    <property type="entry name" value="FAD-linked reductases, C-terminal domain"/>
    <property type="match status" value="1"/>
</dbReference>
<evidence type="ECO:0000256" key="2">
    <source>
        <dbReference type="ARBA" id="ARBA00023027"/>
    </source>
</evidence>
<dbReference type="NCBIfam" id="NF006091">
    <property type="entry name" value="PRK08243.1"/>
    <property type="match status" value="1"/>
</dbReference>
<dbReference type="SUPFAM" id="SSF51905">
    <property type="entry name" value="FAD/NAD(P)-binding domain"/>
    <property type="match status" value="1"/>
</dbReference>
<evidence type="ECO:0000313" key="4">
    <source>
        <dbReference type="EMBL" id="CUU57006.1"/>
    </source>
</evidence>
<dbReference type="InterPro" id="IPR002938">
    <property type="entry name" value="FAD-bd"/>
</dbReference>
<dbReference type="GO" id="GO:0071949">
    <property type="term" value="F:FAD binding"/>
    <property type="evidence" value="ECO:0007669"/>
    <property type="project" value="InterPro"/>
</dbReference>
<proteinExistence type="predicted"/>
<sequence>MRAGLLEWSTVEAFRAAGVAHRLDRHGMVHDGMELRHDGAAFRLAFSELTGVPMVVYGQQEIVKDLIGARLESQGEIHFGVTDVRICQVGVDGSLVQCTLDGIPVEISCEFLAGCDGHHGVSRAAIPAQRRSSHQWAYPFAWLGVLAKAPPLSPELIYAVTDRGFALQSMRSPDVSRLYLQVPPNEPIHLRSDEEIWHELDLRLTGGTGKLPTGTITERVLVGLRAHVEEHMQYRTLFLLGDAAHIVPPSAAKGLNMAVADARLLAEGLDHWYRSGRRDLLDGYQSHSLRRAWHGQEFSEFMTSLLHVSPGESAAQRRMRRARLDLLRRSSTAATAFAEQYVGLSRP</sequence>
<dbReference type="PANTHER" id="PTHR43476:SF4">
    <property type="entry name" value="BLR0106 PROTEIN"/>
    <property type="match status" value="1"/>
</dbReference>
<dbReference type="Gene3D" id="3.50.50.60">
    <property type="entry name" value="FAD/NAD(P)-binding domain"/>
    <property type="match status" value="1"/>
</dbReference>
<evidence type="ECO:0000256" key="1">
    <source>
        <dbReference type="ARBA" id="ARBA00023002"/>
    </source>
</evidence>
<dbReference type="PRINTS" id="PR00420">
    <property type="entry name" value="RNGMNOXGNASE"/>
</dbReference>